<dbReference type="STRING" id="599839.J4ICI6"/>
<dbReference type="HOGENOM" id="CLU_422128_0_0_1"/>
<evidence type="ECO:0000313" key="2">
    <source>
        <dbReference type="EMBL" id="CCM06476.1"/>
    </source>
</evidence>
<reference evidence="2 3" key="1">
    <citation type="journal article" date="2012" name="Appl. Environ. Microbiol.">
        <title>Short-read sequencing for genomic analysis of the brown rot fungus Fibroporia radiculosa.</title>
        <authorList>
            <person name="Tang J.D."/>
            <person name="Perkins A.D."/>
            <person name="Sonstegard T.S."/>
            <person name="Schroeder S.G."/>
            <person name="Burgess S.C."/>
            <person name="Diehl S.V."/>
        </authorList>
    </citation>
    <scope>NUCLEOTIDE SEQUENCE [LARGE SCALE GENOMIC DNA]</scope>
    <source>
        <strain evidence="2 3">TFFH 294</strain>
    </source>
</reference>
<organism evidence="2 3">
    <name type="scientific">Fibroporia radiculosa</name>
    <dbReference type="NCBI Taxonomy" id="599839"/>
    <lineage>
        <taxon>Eukaryota</taxon>
        <taxon>Fungi</taxon>
        <taxon>Dikarya</taxon>
        <taxon>Basidiomycota</taxon>
        <taxon>Agaricomycotina</taxon>
        <taxon>Agaricomycetes</taxon>
        <taxon>Polyporales</taxon>
        <taxon>Fibroporiaceae</taxon>
        <taxon>Fibroporia</taxon>
    </lineage>
</organism>
<dbReference type="RefSeq" id="XP_012185759.1">
    <property type="nucleotide sequence ID" value="XM_012330369.1"/>
</dbReference>
<gene>
    <name evidence="2" type="ORF">FIBRA_08744</name>
</gene>
<dbReference type="EMBL" id="HE797351">
    <property type="protein sequence ID" value="CCM06476.1"/>
    <property type="molecule type" value="Genomic_DNA"/>
</dbReference>
<accession>J4ICI6</accession>
<feature type="region of interest" description="Disordered" evidence="1">
    <location>
        <begin position="485"/>
        <end position="529"/>
    </location>
</feature>
<feature type="region of interest" description="Disordered" evidence="1">
    <location>
        <begin position="9"/>
        <end position="47"/>
    </location>
</feature>
<feature type="region of interest" description="Disordered" evidence="1">
    <location>
        <begin position="213"/>
        <end position="268"/>
    </location>
</feature>
<evidence type="ECO:0000313" key="3">
    <source>
        <dbReference type="Proteomes" id="UP000006352"/>
    </source>
</evidence>
<protein>
    <submittedName>
        <fullName evidence="2">Uncharacterized protein</fullName>
    </submittedName>
</protein>
<sequence>MAIRTRLAISDLLNSPSPKTHEQKLSSRKPGAASPSEFVAGSSADGTRHNERALLSQNIPVAPQCTPAVRHVPMSPRSSNRPISDTGILSQTMPAISCEAPDQDALLLDKYPFNGEVQYSYPVQLPLDPDDPTWLEQMMVQLRRERHMVTQYMEDSRMLFMRASMDVQLARCELLKESNASDSFIEDMTSVAGPRFREWFWWVYKHAESAVSPEGDIREPVEDETYDERDGFFEGQSSHLRKRRRDDEDDEQRDGPATGGGSPRVREVYKRRKLDLAQKLAPFRKYMLPPDGRVDECRPTVPNQSGDLVVRNDNLSVDQLQEARLNDRTKPSEHAIDARGIWIGESMSIGRHGDQDTLQGDDRQYGAGRSIIPQIKTETALKGGRYPASGLHYFSYRDNSEEPQAIPVPLSSVFHPPSVSAKHSPARNLYPYDNLYLSFTDATEEGTVDSEYDVEQEVDYVKRRFSYCTPYAHDSSRTSLIPSRDHKVEQGSGFDDSRGQRGGNLWSKNTESHDQSDPRIHYGGEDVGGGRERAEDGLTHYHNDGLFPPPDPLEVSFSSIFEDNDDDTASVRVSPPLLAGRHRVASLATDGAYYSDVVVEREGKEGTPSSPILAERLCPPADRYVIPRISGSFNYMRAMSHDKRTPPIS</sequence>
<feature type="compositionally biased region" description="Basic and acidic residues" evidence="1">
    <location>
        <begin position="485"/>
        <end position="499"/>
    </location>
</feature>
<dbReference type="InParanoid" id="J4ICI6"/>
<dbReference type="AlphaFoldDB" id="J4ICI6"/>
<keyword evidence="3" id="KW-1185">Reference proteome</keyword>
<proteinExistence type="predicted"/>
<dbReference type="Proteomes" id="UP000006352">
    <property type="component" value="Unassembled WGS sequence"/>
</dbReference>
<evidence type="ECO:0000256" key="1">
    <source>
        <dbReference type="SAM" id="MobiDB-lite"/>
    </source>
</evidence>
<dbReference type="OrthoDB" id="10687213at2759"/>
<dbReference type="GeneID" id="24101376"/>
<name>J4ICI6_9APHY</name>
<feature type="compositionally biased region" description="Basic and acidic residues" evidence="1">
    <location>
        <begin position="510"/>
        <end position="529"/>
    </location>
</feature>